<protein>
    <submittedName>
        <fullName evidence="1">Uncharacterized protein</fullName>
    </submittedName>
</protein>
<gene>
    <name evidence="1" type="ORF">RchiOBHm_Chr2g0086611</name>
</gene>
<sequence>MATLGISGMMFHCVFEGSLSMQDTEIERRPYHKNCNCALHRSMGDACSNACPQQRNISFPKKQSWADSFLCIATASKFSSQHSFLANTSTFTGNRESVNGAQCLSHRQ</sequence>
<dbReference type="PANTHER" id="PTHR35121">
    <property type="entry name" value="HOMEODOMAIN PROTEIN 8, PUTATIVE-RELATED"/>
    <property type="match status" value="1"/>
</dbReference>
<proteinExistence type="predicted"/>
<dbReference type="Gramene" id="PRQ46212">
    <property type="protein sequence ID" value="PRQ46212"/>
    <property type="gene ID" value="RchiOBHm_Chr2g0086611"/>
</dbReference>
<dbReference type="OMA" id="YETEAQH"/>
<comment type="caution">
    <text evidence="1">The sequence shown here is derived from an EMBL/GenBank/DDBJ whole genome shotgun (WGS) entry which is preliminary data.</text>
</comment>
<dbReference type="AlphaFoldDB" id="A0A2P6RIE6"/>
<dbReference type="PANTHER" id="PTHR35121:SF4">
    <property type="entry name" value="SWIM-TYPE DOMAIN-CONTAINING PROTEIN"/>
    <property type="match status" value="1"/>
</dbReference>
<keyword evidence="2" id="KW-1185">Reference proteome</keyword>
<evidence type="ECO:0000313" key="2">
    <source>
        <dbReference type="Proteomes" id="UP000238479"/>
    </source>
</evidence>
<dbReference type="EMBL" id="PDCK01000040">
    <property type="protein sequence ID" value="PRQ46212.1"/>
    <property type="molecule type" value="Genomic_DNA"/>
</dbReference>
<dbReference type="Proteomes" id="UP000238479">
    <property type="component" value="Chromosome 2"/>
</dbReference>
<evidence type="ECO:0000313" key="1">
    <source>
        <dbReference type="EMBL" id="PRQ46212.1"/>
    </source>
</evidence>
<reference evidence="1 2" key="1">
    <citation type="journal article" date="2018" name="Nat. Genet.">
        <title>The Rosa genome provides new insights in the design of modern roses.</title>
        <authorList>
            <person name="Bendahmane M."/>
        </authorList>
    </citation>
    <scope>NUCLEOTIDE SEQUENCE [LARGE SCALE GENOMIC DNA]</scope>
    <source>
        <strain evidence="2">cv. Old Blush</strain>
    </source>
</reference>
<name>A0A2P6RIE6_ROSCH</name>
<accession>A0A2P6RIE6</accession>
<organism evidence="1 2">
    <name type="scientific">Rosa chinensis</name>
    <name type="common">China rose</name>
    <dbReference type="NCBI Taxonomy" id="74649"/>
    <lineage>
        <taxon>Eukaryota</taxon>
        <taxon>Viridiplantae</taxon>
        <taxon>Streptophyta</taxon>
        <taxon>Embryophyta</taxon>
        <taxon>Tracheophyta</taxon>
        <taxon>Spermatophyta</taxon>
        <taxon>Magnoliopsida</taxon>
        <taxon>eudicotyledons</taxon>
        <taxon>Gunneridae</taxon>
        <taxon>Pentapetalae</taxon>
        <taxon>rosids</taxon>
        <taxon>fabids</taxon>
        <taxon>Rosales</taxon>
        <taxon>Rosaceae</taxon>
        <taxon>Rosoideae</taxon>
        <taxon>Rosoideae incertae sedis</taxon>
        <taxon>Rosa</taxon>
    </lineage>
</organism>